<dbReference type="PANTHER" id="PTHR46825">
    <property type="entry name" value="D-ALANYL-D-ALANINE-CARBOXYPEPTIDASE/ENDOPEPTIDASE AMPH"/>
    <property type="match status" value="1"/>
</dbReference>
<protein>
    <submittedName>
        <fullName evidence="3">LRA-18</fullName>
    </submittedName>
</protein>
<dbReference type="Pfam" id="PF00144">
    <property type="entry name" value="Beta-lactamase"/>
    <property type="match status" value="1"/>
</dbReference>
<gene>
    <name evidence="3" type="primary">blaLRA-18</name>
    <name evidence="3" type="ORF">AKSOIL_0010</name>
</gene>
<dbReference type="SUPFAM" id="SSF56601">
    <property type="entry name" value="beta-lactamase/transpeptidase-like"/>
    <property type="match status" value="1"/>
</dbReference>
<dbReference type="RefSeq" id="WP_099982801.1">
    <property type="nucleotide sequence ID" value="NG_055765.1"/>
</dbReference>
<dbReference type="EMBL" id="EU408355">
    <property type="protein sequence ID" value="ACH58997.1"/>
    <property type="molecule type" value="Genomic_DNA"/>
</dbReference>
<keyword evidence="1" id="KW-0732">Signal</keyword>
<dbReference type="NCBIfam" id="NF033085">
    <property type="entry name" value="bla_class_C"/>
    <property type="match status" value="1"/>
</dbReference>
<evidence type="ECO:0000313" key="3">
    <source>
        <dbReference type="EMBL" id="ACH58997.1"/>
    </source>
</evidence>
<dbReference type="CARD" id="ARO:3002492">
    <property type="molecule name" value="LRA-18"/>
    <property type="mechanism identifier" value="ARO:0001004"/>
    <property type="mechanism name" value="antibiotic inactivation"/>
</dbReference>
<name>B5L5W2_9BACT</name>
<dbReference type="PANTHER" id="PTHR46825:SF8">
    <property type="entry name" value="BETA-LACTAMASE-RELATED"/>
    <property type="match status" value="1"/>
</dbReference>
<feature type="domain" description="Beta-lactamase-related" evidence="2">
    <location>
        <begin position="35"/>
        <end position="380"/>
    </location>
</feature>
<reference evidence="3" key="1">
    <citation type="journal article" date="2009" name="ISME J.">
        <title>Functional metagenomics reveals diverse beta-lactamases in a remote Alaskan soil.</title>
        <authorList>
            <person name="Allen H.K."/>
            <person name="Moe L.A."/>
            <person name="Rodbumrer J."/>
            <person name="Gaarder A."/>
            <person name="Handelsman J."/>
        </authorList>
    </citation>
    <scope>NUCLEOTIDE SEQUENCE</scope>
</reference>
<dbReference type="AlphaFoldDB" id="B5L5W2"/>
<dbReference type="InterPro" id="IPR012338">
    <property type="entry name" value="Beta-lactam/transpept-like"/>
</dbReference>
<dbReference type="InterPro" id="IPR050491">
    <property type="entry name" value="AmpC-like"/>
</dbReference>
<feature type="signal peptide" evidence="1">
    <location>
        <begin position="1"/>
        <end position="24"/>
    </location>
</feature>
<evidence type="ECO:0000259" key="2">
    <source>
        <dbReference type="Pfam" id="PF00144"/>
    </source>
</evidence>
<organism evidence="3">
    <name type="scientific">uncultured bacterium BLR18</name>
    <dbReference type="NCBI Taxonomy" id="506518"/>
    <lineage>
        <taxon>Bacteria</taxon>
        <taxon>environmental samples</taxon>
    </lineage>
</organism>
<accession>B5L5W2</accession>
<proteinExistence type="predicted"/>
<dbReference type="Gene3D" id="3.40.710.10">
    <property type="entry name" value="DD-peptidase/beta-lactamase superfamily"/>
    <property type="match status" value="1"/>
</dbReference>
<feature type="chain" id="PRO_5002836289" evidence="1">
    <location>
        <begin position="25"/>
        <end position="386"/>
    </location>
</feature>
<evidence type="ECO:0000256" key="1">
    <source>
        <dbReference type="SAM" id="SignalP"/>
    </source>
</evidence>
<sequence length="386" mass="41521">MLKRIRLPQLALALAALFPLAAYAAPDAAALRQAVDAAVGPVMAQFDVPGMAVAVTVDGQPHFFNYGVAARDSKQPVTEATIFELGSNSKTFTATLAAYAQAQGKLALDDHPGKYVPQLQGSALDGATLLHLGTYTAGGFPLQIPDNLKTREQLFSYFQHWKPDAAPGKQRNYSNPSIGLFGHIAGLALGGGFADAAERDLFPQLGLQHTYIRVPQSAMAHYAWGYSKDQAVRVQPDLFDSEAYGVKSTAADMIRYVQLQIDPSRLAAPMRRAVQATHTGYFKAGPMTQGLGWESYPYPVSLEQLLQGNSTDMAWKPQPVQAIQPVQTAAPALYNKTGSTRGFGSYVAFVPSQKIGIVLLANRAYPNDARIKLAYAILNQLAPAAN</sequence>
<dbReference type="InterPro" id="IPR058136">
    <property type="entry name" value="AmpC"/>
</dbReference>
<dbReference type="InterPro" id="IPR001466">
    <property type="entry name" value="Beta-lactam-related"/>
</dbReference>